<evidence type="ECO:0000313" key="3">
    <source>
        <dbReference type="Proteomes" id="UP000515561"/>
    </source>
</evidence>
<dbReference type="RefSeq" id="WP_184091669.1">
    <property type="nucleotide sequence ID" value="NZ_AP023367.1"/>
</dbReference>
<dbReference type="SUPFAM" id="SSF54211">
    <property type="entry name" value="Ribosomal protein S5 domain 2-like"/>
    <property type="match status" value="1"/>
</dbReference>
<dbReference type="Pfam" id="PF01205">
    <property type="entry name" value="Impact_N"/>
    <property type="match status" value="1"/>
</dbReference>
<dbReference type="GO" id="GO:0006446">
    <property type="term" value="P:regulation of translational initiation"/>
    <property type="evidence" value="ECO:0007669"/>
    <property type="project" value="TreeGrafter"/>
</dbReference>
<organism evidence="2 3">
    <name type="scientific">Anaerocolumna cellulosilytica</name>
    <dbReference type="NCBI Taxonomy" id="433286"/>
    <lineage>
        <taxon>Bacteria</taxon>
        <taxon>Bacillati</taxon>
        <taxon>Bacillota</taxon>
        <taxon>Clostridia</taxon>
        <taxon>Lachnospirales</taxon>
        <taxon>Lachnospiraceae</taxon>
        <taxon>Anaerocolumna</taxon>
    </lineage>
</organism>
<keyword evidence="3" id="KW-1185">Reference proteome</keyword>
<evidence type="ECO:0000313" key="2">
    <source>
        <dbReference type="EMBL" id="BCJ96144.1"/>
    </source>
</evidence>
<dbReference type="InterPro" id="IPR023582">
    <property type="entry name" value="Impact"/>
</dbReference>
<dbReference type="PANTHER" id="PTHR16301">
    <property type="entry name" value="IMPACT-RELATED"/>
    <property type="match status" value="1"/>
</dbReference>
<dbReference type="InterPro" id="IPR020568">
    <property type="entry name" value="Ribosomal_Su5_D2-typ_SF"/>
</dbReference>
<dbReference type="AlphaFoldDB" id="A0A6S6QZQ6"/>
<sequence>MPDIIKSVHTGGVGEIIEKKSRFIATVWPIDSEETALLQIEAARKKYWDASHNCYAYVLGFKDEIQRCSDDGEPAKTAGRPILDIIIGEQIHNVLIIVTRYFGGTLLGTGGLVRAYQDAAKEGLKESVIIEKIPGKKAFLTTDYTCLGKLQYLIGGHGVHILDSNYADSVTLHLLIPNEIYNEFSALILDTTGGKVILNHEEDLYYAKVSGEIMLFDRTTA</sequence>
<dbReference type="Gene3D" id="3.30.230.30">
    <property type="entry name" value="Impact, N-terminal domain"/>
    <property type="match status" value="1"/>
</dbReference>
<dbReference type="InterPro" id="IPR020569">
    <property type="entry name" value="UPF0029_Impact_CS"/>
</dbReference>
<dbReference type="SUPFAM" id="SSF54980">
    <property type="entry name" value="EF-G C-terminal domain-like"/>
    <property type="match status" value="1"/>
</dbReference>
<dbReference type="InterPro" id="IPR035647">
    <property type="entry name" value="EFG_III/V"/>
</dbReference>
<dbReference type="Proteomes" id="UP000515561">
    <property type="component" value="Chromosome"/>
</dbReference>
<dbReference type="KEGG" id="acel:acsn021_37130"/>
<protein>
    <submittedName>
        <fullName evidence="2">YigZ family protein</fullName>
    </submittedName>
</protein>
<dbReference type="PANTHER" id="PTHR16301:SF20">
    <property type="entry name" value="IMPACT FAMILY MEMBER YIGZ"/>
    <property type="match status" value="1"/>
</dbReference>
<dbReference type="EMBL" id="AP023367">
    <property type="protein sequence ID" value="BCJ96144.1"/>
    <property type="molecule type" value="Genomic_DNA"/>
</dbReference>
<reference evidence="2 3" key="1">
    <citation type="journal article" date="2016" name="Int. J. Syst. Evol. Microbiol.">
        <title>Descriptions of Anaerotaenia torta gen. nov., sp. nov. and Anaerocolumna cellulosilytica gen. nov., sp. nov. isolated from a methanogenic reactor of cattle waste.</title>
        <authorList>
            <person name="Uek A."/>
            <person name="Ohtaki Y."/>
            <person name="Kaku N."/>
            <person name="Ueki K."/>
        </authorList>
    </citation>
    <scope>NUCLEOTIDE SEQUENCE [LARGE SCALE GENOMIC DNA]</scope>
    <source>
        <strain evidence="2 3">SN021</strain>
    </source>
</reference>
<dbReference type="GO" id="GO:0005737">
    <property type="term" value="C:cytoplasm"/>
    <property type="evidence" value="ECO:0007669"/>
    <property type="project" value="TreeGrafter"/>
</dbReference>
<dbReference type="InterPro" id="IPR015269">
    <property type="entry name" value="UPF0029_Impact_C"/>
</dbReference>
<dbReference type="InterPro" id="IPR036956">
    <property type="entry name" value="Impact_N_sf"/>
</dbReference>
<gene>
    <name evidence="2" type="ORF">acsn021_37130</name>
</gene>
<dbReference type="Gene3D" id="3.30.70.240">
    <property type="match status" value="1"/>
</dbReference>
<dbReference type="NCBIfam" id="TIGR00257">
    <property type="entry name" value="IMPACT_YIGZ"/>
    <property type="match status" value="1"/>
</dbReference>
<evidence type="ECO:0000256" key="1">
    <source>
        <dbReference type="ARBA" id="ARBA00007665"/>
    </source>
</evidence>
<dbReference type="InterPro" id="IPR015796">
    <property type="entry name" value="Impact_YigZ-like"/>
</dbReference>
<dbReference type="PROSITE" id="PS00910">
    <property type="entry name" value="UPF0029"/>
    <property type="match status" value="1"/>
</dbReference>
<accession>A0A6S6QZQ6</accession>
<name>A0A6S6QZQ6_9FIRM</name>
<dbReference type="InterPro" id="IPR001498">
    <property type="entry name" value="Impact_N"/>
</dbReference>
<proteinExistence type="inferred from homology"/>
<dbReference type="Pfam" id="PF09186">
    <property type="entry name" value="DUF1949"/>
    <property type="match status" value="1"/>
</dbReference>
<comment type="similarity">
    <text evidence="1">Belongs to the IMPACT family.</text>
</comment>